<protein>
    <submittedName>
        <fullName evidence="2">HOMODA hydrolase</fullName>
    </submittedName>
</protein>
<name>A0A4R7PCT9_9GAMM</name>
<keyword evidence="2" id="KW-0378">Hydrolase</keyword>
<evidence type="ECO:0000313" key="2">
    <source>
        <dbReference type="EMBL" id="TDU31923.1"/>
    </source>
</evidence>
<dbReference type="InterPro" id="IPR029058">
    <property type="entry name" value="AB_hydrolase_fold"/>
</dbReference>
<dbReference type="SUPFAM" id="SSF53474">
    <property type="entry name" value="alpha/beta-Hydrolases"/>
    <property type="match status" value="1"/>
</dbReference>
<proteinExistence type="predicted"/>
<evidence type="ECO:0000259" key="1">
    <source>
        <dbReference type="Pfam" id="PF00561"/>
    </source>
</evidence>
<sequence length="287" mass="32465">MSLWIDMVGTEIRTVNTPTFGRIRIAEAGPKDAPAILFQHGIGGHLEAYSKNLVPLSDEFRCIAFDYVGHAMSNRKAMEYTPPVLAEQVAELMDALELKKAHLSGESLGGWVSGFFSVIHPERVDRLMLNTGAGIPIVSDKGRADMLDLMERSKKAAGLAPTFESVKHRIAWLIHPKNQHLVTDELVNLRLKFYLMAEGREVTPMVNRMLGRHDEFLLPLEQIRHETMLLWTRDNPIHDLECAQAAVKRIRNSSLYVMKADGAHWPQYEDPEEFNRVARAFFAGRPL</sequence>
<organism evidence="2 3">
    <name type="scientific">Panacagrimonas perspica</name>
    <dbReference type="NCBI Taxonomy" id="381431"/>
    <lineage>
        <taxon>Bacteria</taxon>
        <taxon>Pseudomonadati</taxon>
        <taxon>Pseudomonadota</taxon>
        <taxon>Gammaproteobacteria</taxon>
        <taxon>Nevskiales</taxon>
        <taxon>Nevskiaceae</taxon>
        <taxon>Panacagrimonas</taxon>
    </lineage>
</organism>
<reference evidence="2 3" key="1">
    <citation type="submission" date="2019-03" db="EMBL/GenBank/DDBJ databases">
        <title>Genomic Encyclopedia of Type Strains, Phase IV (KMG-IV): sequencing the most valuable type-strain genomes for metagenomic binning, comparative biology and taxonomic classification.</title>
        <authorList>
            <person name="Goeker M."/>
        </authorList>
    </citation>
    <scope>NUCLEOTIDE SEQUENCE [LARGE SCALE GENOMIC DNA]</scope>
    <source>
        <strain evidence="2 3">DSM 26377</strain>
    </source>
</reference>
<comment type="caution">
    <text evidence="2">The sequence shown here is derived from an EMBL/GenBank/DDBJ whole genome shotgun (WGS) entry which is preliminary data.</text>
</comment>
<dbReference type="GO" id="GO:0016787">
    <property type="term" value="F:hydrolase activity"/>
    <property type="evidence" value="ECO:0007669"/>
    <property type="project" value="UniProtKB-KW"/>
</dbReference>
<dbReference type="InterPro" id="IPR050266">
    <property type="entry name" value="AB_hydrolase_sf"/>
</dbReference>
<accession>A0A4R7PCT9</accession>
<dbReference type="InterPro" id="IPR000073">
    <property type="entry name" value="AB_hydrolase_1"/>
</dbReference>
<dbReference type="PRINTS" id="PR00111">
    <property type="entry name" value="ABHYDROLASE"/>
</dbReference>
<feature type="domain" description="AB hydrolase-1" evidence="1">
    <location>
        <begin position="34"/>
        <end position="271"/>
    </location>
</feature>
<dbReference type="AlphaFoldDB" id="A0A4R7PCT9"/>
<dbReference type="OrthoDB" id="5853561at2"/>
<dbReference type="PANTHER" id="PTHR43798:SF33">
    <property type="entry name" value="HYDROLASE, PUTATIVE (AFU_ORTHOLOGUE AFUA_2G14860)-RELATED"/>
    <property type="match status" value="1"/>
</dbReference>
<dbReference type="Gene3D" id="3.40.50.1820">
    <property type="entry name" value="alpha/beta hydrolase"/>
    <property type="match status" value="1"/>
</dbReference>
<keyword evidence="3" id="KW-1185">Reference proteome</keyword>
<dbReference type="Pfam" id="PF00561">
    <property type="entry name" value="Abhydrolase_1"/>
    <property type="match status" value="1"/>
</dbReference>
<dbReference type="Proteomes" id="UP000295341">
    <property type="component" value="Unassembled WGS sequence"/>
</dbReference>
<evidence type="ECO:0000313" key="3">
    <source>
        <dbReference type="Proteomes" id="UP000295341"/>
    </source>
</evidence>
<dbReference type="RefSeq" id="WP_133880471.1">
    <property type="nucleotide sequence ID" value="NZ_MWIN01000006.1"/>
</dbReference>
<dbReference type="EMBL" id="SOBT01000008">
    <property type="protein sequence ID" value="TDU31923.1"/>
    <property type="molecule type" value="Genomic_DNA"/>
</dbReference>
<gene>
    <name evidence="2" type="ORF">DFR24_1307</name>
</gene>
<dbReference type="PANTHER" id="PTHR43798">
    <property type="entry name" value="MONOACYLGLYCEROL LIPASE"/>
    <property type="match status" value="1"/>
</dbReference>
<dbReference type="GO" id="GO:0016020">
    <property type="term" value="C:membrane"/>
    <property type="evidence" value="ECO:0007669"/>
    <property type="project" value="TreeGrafter"/>
</dbReference>